<dbReference type="InterPro" id="IPR036179">
    <property type="entry name" value="Ig-like_dom_sf"/>
</dbReference>
<dbReference type="GO" id="GO:0005576">
    <property type="term" value="C:extracellular region"/>
    <property type="evidence" value="ECO:0007669"/>
    <property type="project" value="UniProtKB-ARBA"/>
</dbReference>
<keyword evidence="6" id="KW-1185">Reference proteome</keyword>
<feature type="domain" description="Ig-like" evidence="4">
    <location>
        <begin position="10"/>
        <end position="114"/>
    </location>
</feature>
<dbReference type="PANTHER" id="PTHR23266">
    <property type="entry name" value="IMMUNOGLOBULIN HEAVY CHAIN"/>
    <property type="match status" value="1"/>
</dbReference>
<evidence type="ECO:0000259" key="4">
    <source>
        <dbReference type="PROSITE" id="PS50835"/>
    </source>
</evidence>
<keyword evidence="2" id="KW-1064">Adaptive immunity</keyword>
<dbReference type="InterPro" id="IPR050199">
    <property type="entry name" value="IgHV"/>
</dbReference>
<keyword evidence="3" id="KW-1280">Immunoglobulin</keyword>
<evidence type="ECO:0000313" key="6">
    <source>
        <dbReference type="Proteomes" id="UP000694562"/>
    </source>
</evidence>
<dbReference type="Proteomes" id="UP000694562">
    <property type="component" value="Unplaced"/>
</dbReference>
<reference evidence="5" key="1">
    <citation type="submission" date="2025-08" db="UniProtKB">
        <authorList>
            <consortium name="Ensembl"/>
        </authorList>
    </citation>
    <scope>IDENTIFICATION</scope>
</reference>
<dbReference type="InterPro" id="IPR013106">
    <property type="entry name" value="Ig_V-set"/>
</dbReference>
<dbReference type="GO" id="GO:0019814">
    <property type="term" value="C:immunoglobulin complex"/>
    <property type="evidence" value="ECO:0007669"/>
    <property type="project" value="UniProtKB-KW"/>
</dbReference>
<evidence type="ECO:0000256" key="3">
    <source>
        <dbReference type="ARBA" id="ARBA00043265"/>
    </source>
</evidence>
<dbReference type="PROSITE" id="PS50835">
    <property type="entry name" value="IG_LIKE"/>
    <property type="match status" value="1"/>
</dbReference>
<dbReference type="Ensembl" id="ENSFTIT00000021026.1">
    <property type="protein sequence ID" value="ENSFTIP00000020187.1"/>
    <property type="gene ID" value="ENSFTIG00000013182.1"/>
</dbReference>
<keyword evidence="1" id="KW-0391">Immunity</keyword>
<dbReference type="InterPro" id="IPR007110">
    <property type="entry name" value="Ig-like_dom"/>
</dbReference>
<reference evidence="5" key="2">
    <citation type="submission" date="2025-09" db="UniProtKB">
        <authorList>
            <consortium name="Ensembl"/>
        </authorList>
    </citation>
    <scope>IDENTIFICATION</scope>
</reference>
<dbReference type="SUPFAM" id="SSF48726">
    <property type="entry name" value="Immunoglobulin"/>
    <property type="match status" value="1"/>
</dbReference>
<dbReference type="InterPro" id="IPR013783">
    <property type="entry name" value="Ig-like_fold"/>
</dbReference>
<proteinExistence type="predicted"/>
<dbReference type="GO" id="GO:0002250">
    <property type="term" value="P:adaptive immune response"/>
    <property type="evidence" value="ECO:0007669"/>
    <property type="project" value="UniProtKB-KW"/>
</dbReference>
<evidence type="ECO:0000313" key="5">
    <source>
        <dbReference type="Ensembl" id="ENSFTIP00000020187.1"/>
    </source>
</evidence>
<evidence type="ECO:0000256" key="1">
    <source>
        <dbReference type="ARBA" id="ARBA00022859"/>
    </source>
</evidence>
<evidence type="ECO:0000256" key="2">
    <source>
        <dbReference type="ARBA" id="ARBA00023130"/>
    </source>
</evidence>
<protein>
    <recommendedName>
        <fullName evidence="4">Ig-like domain-containing protein</fullName>
    </recommendedName>
</protein>
<sequence>MEAGPAGGRPDTSGVPPARVFGPGLGLEPARNCSVLLSCHVSGFKFKSYTIWWYRWAPSQVGVRWSFGATDYRAAVEGRATSQSRSSLSLPALRPRDSARHFCVVSRGQETCLSSTTDLLPGFQL</sequence>
<dbReference type="Gene3D" id="2.60.40.10">
    <property type="entry name" value="Immunoglobulins"/>
    <property type="match status" value="1"/>
</dbReference>
<organism evidence="5 6">
    <name type="scientific">Falco tinnunculus</name>
    <name type="common">Common kestrel</name>
    <dbReference type="NCBI Taxonomy" id="100819"/>
    <lineage>
        <taxon>Eukaryota</taxon>
        <taxon>Metazoa</taxon>
        <taxon>Chordata</taxon>
        <taxon>Craniata</taxon>
        <taxon>Vertebrata</taxon>
        <taxon>Euteleostomi</taxon>
        <taxon>Archelosauria</taxon>
        <taxon>Archosauria</taxon>
        <taxon>Dinosauria</taxon>
        <taxon>Saurischia</taxon>
        <taxon>Theropoda</taxon>
        <taxon>Coelurosauria</taxon>
        <taxon>Aves</taxon>
        <taxon>Neognathae</taxon>
        <taxon>Neoaves</taxon>
        <taxon>Telluraves</taxon>
        <taxon>Australaves</taxon>
        <taxon>Falconiformes</taxon>
        <taxon>Falconidae</taxon>
        <taxon>Falco</taxon>
    </lineage>
</organism>
<accession>A0A8C4V7A4</accession>
<dbReference type="AlphaFoldDB" id="A0A8C4V7A4"/>
<name>A0A8C4V7A4_FALTI</name>
<dbReference type="SMART" id="SM00406">
    <property type="entry name" value="IGv"/>
    <property type="match status" value="1"/>
</dbReference>